<dbReference type="Gene3D" id="3.30.420.10">
    <property type="entry name" value="Ribonuclease H-like superfamily/Ribonuclease H"/>
    <property type="match status" value="1"/>
</dbReference>
<proteinExistence type="predicted"/>
<feature type="domain" description="RNase H type-1" evidence="1">
    <location>
        <begin position="2"/>
        <end position="32"/>
    </location>
</feature>
<dbReference type="PROSITE" id="PS50879">
    <property type="entry name" value="RNASE_H_1"/>
    <property type="match status" value="1"/>
</dbReference>
<organism evidence="2">
    <name type="scientific">marine sediment metagenome</name>
    <dbReference type="NCBI Taxonomy" id="412755"/>
    <lineage>
        <taxon>unclassified sequences</taxon>
        <taxon>metagenomes</taxon>
        <taxon>ecological metagenomes</taxon>
    </lineage>
</organism>
<feature type="non-terminal residue" evidence="2">
    <location>
        <position position="32"/>
    </location>
</feature>
<dbReference type="SUPFAM" id="SSF53098">
    <property type="entry name" value="Ribonuclease H-like"/>
    <property type="match status" value="1"/>
</dbReference>
<reference evidence="2" key="1">
    <citation type="journal article" date="2014" name="Front. Microbiol.">
        <title>High frequency of phylogenetically diverse reductive dehalogenase-homologous genes in deep subseafloor sedimentary metagenomes.</title>
        <authorList>
            <person name="Kawai M."/>
            <person name="Futagami T."/>
            <person name="Toyoda A."/>
            <person name="Takaki Y."/>
            <person name="Nishi S."/>
            <person name="Hori S."/>
            <person name="Arai W."/>
            <person name="Tsubouchi T."/>
            <person name="Morono Y."/>
            <person name="Uchiyama I."/>
            <person name="Ito T."/>
            <person name="Fujiyama A."/>
            <person name="Inagaki F."/>
            <person name="Takami H."/>
        </authorList>
    </citation>
    <scope>NUCLEOTIDE SEQUENCE</scope>
    <source>
        <strain evidence="2">Expedition CK06-06</strain>
    </source>
</reference>
<name>X1EYK3_9ZZZZ</name>
<evidence type="ECO:0000259" key="1">
    <source>
        <dbReference type="PROSITE" id="PS50879"/>
    </source>
</evidence>
<protein>
    <recommendedName>
        <fullName evidence="1">RNase H type-1 domain-containing protein</fullName>
    </recommendedName>
</protein>
<evidence type="ECO:0000313" key="2">
    <source>
        <dbReference type="EMBL" id="GAH25410.1"/>
    </source>
</evidence>
<dbReference type="AlphaFoldDB" id="X1EYK3"/>
<sequence length="32" mass="3253">MKTKKAIIFTDGAAEPNPGPAAIGAIIKDKQG</sequence>
<dbReference type="InterPro" id="IPR002156">
    <property type="entry name" value="RNaseH_domain"/>
</dbReference>
<dbReference type="GO" id="GO:0004523">
    <property type="term" value="F:RNA-DNA hybrid ribonuclease activity"/>
    <property type="evidence" value="ECO:0007669"/>
    <property type="project" value="InterPro"/>
</dbReference>
<dbReference type="GO" id="GO:0003676">
    <property type="term" value="F:nucleic acid binding"/>
    <property type="evidence" value="ECO:0007669"/>
    <property type="project" value="InterPro"/>
</dbReference>
<gene>
    <name evidence="2" type="ORF">S01H4_66637</name>
</gene>
<dbReference type="InterPro" id="IPR012337">
    <property type="entry name" value="RNaseH-like_sf"/>
</dbReference>
<accession>X1EYK3</accession>
<comment type="caution">
    <text evidence="2">The sequence shown here is derived from an EMBL/GenBank/DDBJ whole genome shotgun (WGS) entry which is preliminary data.</text>
</comment>
<dbReference type="InterPro" id="IPR036397">
    <property type="entry name" value="RNaseH_sf"/>
</dbReference>
<dbReference type="EMBL" id="BART01041384">
    <property type="protein sequence ID" value="GAH25410.1"/>
    <property type="molecule type" value="Genomic_DNA"/>
</dbReference>